<name>A0AAU8FMX1_9BACT</name>
<protein>
    <submittedName>
        <fullName evidence="1">Uncharacterized protein</fullName>
    </submittedName>
</protein>
<evidence type="ECO:0000313" key="1">
    <source>
        <dbReference type="EMBL" id="XCH24898.1"/>
    </source>
</evidence>
<reference evidence="1" key="1">
    <citation type="submission" date="2024-06" db="EMBL/GenBank/DDBJ databases">
        <title>Sequencing and assembly of the genome of Dyadobacter sp. strain 676, a symbiont of Cyamopsis tetragonoloba.</title>
        <authorList>
            <person name="Guro P."/>
            <person name="Sazanova A."/>
            <person name="Kuznetsova I."/>
            <person name="Belimov A."/>
            <person name="Safronova V."/>
        </authorList>
    </citation>
    <scope>NUCLEOTIDE SEQUENCE</scope>
    <source>
        <strain evidence="1">676</strain>
    </source>
</reference>
<sequence length="64" mass="7307">MSKFTFSLFSHSRTVDKIKALGFGEEKFGFLYLHARDSDLERIYTLEGGLSEAELDNDGENLFL</sequence>
<organism evidence="1">
    <name type="scientific">Dyadobacter sp. 676</name>
    <dbReference type="NCBI Taxonomy" id="3088362"/>
    <lineage>
        <taxon>Bacteria</taxon>
        <taxon>Pseudomonadati</taxon>
        <taxon>Bacteroidota</taxon>
        <taxon>Cytophagia</taxon>
        <taxon>Cytophagales</taxon>
        <taxon>Spirosomataceae</taxon>
        <taxon>Dyadobacter</taxon>
    </lineage>
</organism>
<dbReference type="RefSeq" id="WP_353720205.1">
    <property type="nucleotide sequence ID" value="NZ_CP159289.1"/>
</dbReference>
<dbReference type="AlphaFoldDB" id="A0AAU8FMX1"/>
<dbReference type="EMBL" id="CP159289">
    <property type="protein sequence ID" value="XCH24898.1"/>
    <property type="molecule type" value="Genomic_DNA"/>
</dbReference>
<accession>A0AAU8FMX1</accession>
<proteinExistence type="predicted"/>
<gene>
    <name evidence="1" type="ORF">ABV298_00255</name>
</gene>